<dbReference type="Proteomes" id="UP001638806">
    <property type="component" value="Unassembled WGS sequence"/>
</dbReference>
<evidence type="ECO:0000313" key="1">
    <source>
        <dbReference type="EMBL" id="KAL3954128.1"/>
    </source>
</evidence>
<accession>A0ACC4DFP0</accession>
<sequence length="77" mass="8867">MLLFWSDDVTASFFAGFLLVCISFASTIVDSHNYSHTFWSIIFDSRSSSHTSGFDRFRLASLFTHLWIRPIPELITC</sequence>
<protein>
    <submittedName>
        <fullName evidence="1">Uncharacterized protein</fullName>
    </submittedName>
</protein>
<reference evidence="1" key="1">
    <citation type="submission" date="2024-12" db="EMBL/GenBank/DDBJ databases">
        <title>Comparative genomics and development of molecular markers within Purpureocillium lilacinum and among Purpureocillium species.</title>
        <authorList>
            <person name="Yeh Z.-Y."/>
            <person name="Ni N.-T."/>
            <person name="Lo P.-H."/>
            <person name="Mushyakhwo K."/>
            <person name="Lin C.-F."/>
            <person name="Nai Y.-S."/>
        </authorList>
    </citation>
    <scope>NUCLEOTIDE SEQUENCE</scope>
    <source>
        <strain evidence="1">NCHU-NPUST-175</strain>
    </source>
</reference>
<dbReference type="EMBL" id="JBGNUJ010000011">
    <property type="protein sequence ID" value="KAL3954128.1"/>
    <property type="molecule type" value="Genomic_DNA"/>
</dbReference>
<proteinExistence type="predicted"/>
<gene>
    <name evidence="1" type="ORF">ACCO45_012084</name>
</gene>
<evidence type="ECO:0000313" key="2">
    <source>
        <dbReference type="Proteomes" id="UP001638806"/>
    </source>
</evidence>
<comment type="caution">
    <text evidence="1">The sequence shown here is derived from an EMBL/GenBank/DDBJ whole genome shotgun (WGS) entry which is preliminary data.</text>
</comment>
<name>A0ACC4DFP0_PURLI</name>
<keyword evidence="2" id="KW-1185">Reference proteome</keyword>
<organism evidence="1 2">
    <name type="scientific">Purpureocillium lilacinum</name>
    <name type="common">Paecilomyces lilacinus</name>
    <dbReference type="NCBI Taxonomy" id="33203"/>
    <lineage>
        <taxon>Eukaryota</taxon>
        <taxon>Fungi</taxon>
        <taxon>Dikarya</taxon>
        <taxon>Ascomycota</taxon>
        <taxon>Pezizomycotina</taxon>
        <taxon>Sordariomycetes</taxon>
        <taxon>Hypocreomycetidae</taxon>
        <taxon>Hypocreales</taxon>
        <taxon>Ophiocordycipitaceae</taxon>
        <taxon>Purpureocillium</taxon>
    </lineage>
</organism>